<feature type="chain" id="PRO_5047304916" evidence="2">
    <location>
        <begin position="22"/>
        <end position="183"/>
    </location>
</feature>
<name>A0ABW2YZ95_9SPHI</name>
<feature type="domain" description="Activator of Hsp90 ATPase homologue 1/2-like C-terminal" evidence="3">
    <location>
        <begin position="48"/>
        <end position="180"/>
    </location>
</feature>
<keyword evidence="5" id="KW-1185">Reference proteome</keyword>
<evidence type="ECO:0000313" key="5">
    <source>
        <dbReference type="Proteomes" id="UP001596958"/>
    </source>
</evidence>
<dbReference type="EMBL" id="JBHTHU010000021">
    <property type="protein sequence ID" value="MFD0751822.1"/>
    <property type="molecule type" value="Genomic_DNA"/>
</dbReference>
<evidence type="ECO:0000256" key="1">
    <source>
        <dbReference type="ARBA" id="ARBA00006817"/>
    </source>
</evidence>
<dbReference type="InterPro" id="IPR013538">
    <property type="entry name" value="ASHA1/2-like_C"/>
</dbReference>
<protein>
    <submittedName>
        <fullName evidence="4">SRPBCC domain-containing protein</fullName>
    </submittedName>
</protein>
<dbReference type="Pfam" id="PF08327">
    <property type="entry name" value="AHSA1"/>
    <property type="match status" value="1"/>
</dbReference>
<dbReference type="SUPFAM" id="SSF55961">
    <property type="entry name" value="Bet v1-like"/>
    <property type="match status" value="1"/>
</dbReference>
<reference evidence="5" key="1">
    <citation type="journal article" date="2019" name="Int. J. Syst. Evol. Microbiol.">
        <title>The Global Catalogue of Microorganisms (GCM) 10K type strain sequencing project: providing services to taxonomists for standard genome sequencing and annotation.</title>
        <authorList>
            <consortium name="The Broad Institute Genomics Platform"/>
            <consortium name="The Broad Institute Genome Sequencing Center for Infectious Disease"/>
            <person name="Wu L."/>
            <person name="Ma J."/>
        </authorList>
    </citation>
    <scope>NUCLEOTIDE SEQUENCE [LARGE SCALE GENOMIC DNA]</scope>
    <source>
        <strain evidence="5">CCUG 63418</strain>
    </source>
</reference>
<dbReference type="RefSeq" id="WP_377102120.1">
    <property type="nucleotide sequence ID" value="NZ_JBHTHU010000021.1"/>
</dbReference>
<comment type="caution">
    <text evidence="4">The sequence shown here is derived from an EMBL/GenBank/DDBJ whole genome shotgun (WGS) entry which is preliminary data.</text>
</comment>
<dbReference type="Proteomes" id="UP001596958">
    <property type="component" value="Unassembled WGS sequence"/>
</dbReference>
<comment type="similarity">
    <text evidence="1">Belongs to the AHA1 family.</text>
</comment>
<gene>
    <name evidence="4" type="ORF">ACFQZS_16840</name>
</gene>
<evidence type="ECO:0000313" key="4">
    <source>
        <dbReference type="EMBL" id="MFD0751822.1"/>
    </source>
</evidence>
<evidence type="ECO:0000259" key="3">
    <source>
        <dbReference type="Pfam" id="PF08327"/>
    </source>
</evidence>
<accession>A0ABW2YZ95</accession>
<organism evidence="4 5">
    <name type="scientific">Mucilaginibacter calamicampi</name>
    <dbReference type="NCBI Taxonomy" id="1302352"/>
    <lineage>
        <taxon>Bacteria</taxon>
        <taxon>Pseudomonadati</taxon>
        <taxon>Bacteroidota</taxon>
        <taxon>Sphingobacteriia</taxon>
        <taxon>Sphingobacteriales</taxon>
        <taxon>Sphingobacteriaceae</taxon>
        <taxon>Mucilaginibacter</taxon>
    </lineage>
</organism>
<dbReference type="Gene3D" id="3.30.530.20">
    <property type="match status" value="1"/>
</dbReference>
<feature type="signal peptide" evidence="2">
    <location>
        <begin position="1"/>
        <end position="21"/>
    </location>
</feature>
<keyword evidence="2" id="KW-0732">Signal</keyword>
<sequence length="183" mass="20686">MKKTFITLLIIAAGSICQLKAQDVTNTSYQTKSGEKVLRLEFVLPLSKAQAWQYFTNDAKLKLWIAPVAHIDLKTGGALLTNYDKTKSITDKSAIRNDIVNYIENELITLKVNLNGNFTKKARAEDKNLQEVIQFIAIDDSHTKIVSSMIGWGKGADWDKTYAFFDKGNIWTYKELTALFKSK</sequence>
<evidence type="ECO:0000256" key="2">
    <source>
        <dbReference type="SAM" id="SignalP"/>
    </source>
</evidence>
<dbReference type="InterPro" id="IPR023393">
    <property type="entry name" value="START-like_dom_sf"/>
</dbReference>
<proteinExistence type="inferred from homology"/>